<dbReference type="PANTHER" id="PTHR37476:SF1">
    <property type="entry name" value="COILED-COIL DOMAIN-CONTAINING PROTEIN 171"/>
    <property type="match status" value="1"/>
</dbReference>
<reference evidence="1" key="2">
    <citation type="submission" date="2025-08" db="UniProtKB">
        <authorList>
            <consortium name="Ensembl"/>
        </authorList>
    </citation>
    <scope>IDENTIFICATION</scope>
</reference>
<evidence type="ECO:0000313" key="1">
    <source>
        <dbReference type="Ensembl" id="ENSCSAVP00000006605.1"/>
    </source>
</evidence>
<evidence type="ECO:0000313" key="2">
    <source>
        <dbReference type="Proteomes" id="UP000007875"/>
    </source>
</evidence>
<dbReference type="Proteomes" id="UP000007875">
    <property type="component" value="Unassembled WGS sequence"/>
</dbReference>
<protein>
    <submittedName>
        <fullName evidence="1">Uncharacterized protein</fullName>
    </submittedName>
</protein>
<proteinExistence type="predicted"/>
<dbReference type="Ensembl" id="ENSCSAVT00000006689.1">
    <property type="protein sequence ID" value="ENSCSAVP00000006605.1"/>
    <property type="gene ID" value="ENSCSAVG00000003959.1"/>
</dbReference>
<accession>H2YMQ3</accession>
<dbReference type="InParanoid" id="H2YMQ3"/>
<sequence>MIRARDDLAMQCRMLVKANYNAEICKQQMRMLVETLSEEIDQNNDDKTSMVDSFRLIHPLIRFRVAVLAVIAANRLVHFGKHANFAIFTCNDSAISNSRVVVVAGKTATPNISKNESNMTSQSDLVADWLTSSHMIHTIRDAACGLVDALKKNRGDKSGYMSRALLKTAENSFIKLMETTQSAFPMYKLEPASIRDRSSLCRMIGGGLEKILRQPALRDAVNLYSVEHSFSALQRHILGFTERLHTGELEK</sequence>
<dbReference type="STRING" id="51511.ENSCSAVP00000006605"/>
<keyword evidence="2" id="KW-1185">Reference proteome</keyword>
<organism evidence="1 2">
    <name type="scientific">Ciona savignyi</name>
    <name type="common">Pacific transparent sea squirt</name>
    <dbReference type="NCBI Taxonomy" id="51511"/>
    <lineage>
        <taxon>Eukaryota</taxon>
        <taxon>Metazoa</taxon>
        <taxon>Chordata</taxon>
        <taxon>Tunicata</taxon>
        <taxon>Ascidiacea</taxon>
        <taxon>Phlebobranchia</taxon>
        <taxon>Cionidae</taxon>
        <taxon>Ciona</taxon>
    </lineage>
</organism>
<dbReference type="PANTHER" id="PTHR37476">
    <property type="entry name" value="COILED-COIL DOMAIN-CONTAINING PROTEIN 171"/>
    <property type="match status" value="1"/>
</dbReference>
<name>H2YMQ3_CIOSA</name>
<dbReference type="HOGENOM" id="CLU_1109133_0_0_1"/>
<dbReference type="GeneTree" id="ENSGT00940000173446"/>
<dbReference type="AlphaFoldDB" id="H2YMQ3"/>
<reference evidence="2" key="1">
    <citation type="submission" date="2003-08" db="EMBL/GenBank/DDBJ databases">
        <authorList>
            <person name="Birren B."/>
            <person name="Nusbaum C."/>
            <person name="Abebe A."/>
            <person name="Abouelleil A."/>
            <person name="Adekoya E."/>
            <person name="Ait-zahra M."/>
            <person name="Allen N."/>
            <person name="Allen T."/>
            <person name="An P."/>
            <person name="Anderson M."/>
            <person name="Anderson S."/>
            <person name="Arachchi H."/>
            <person name="Armbruster J."/>
            <person name="Bachantsang P."/>
            <person name="Baldwin J."/>
            <person name="Barry A."/>
            <person name="Bayul T."/>
            <person name="Blitshsteyn B."/>
            <person name="Bloom T."/>
            <person name="Blye J."/>
            <person name="Boguslavskiy L."/>
            <person name="Borowsky M."/>
            <person name="Boukhgalter B."/>
            <person name="Brunache A."/>
            <person name="Butler J."/>
            <person name="Calixte N."/>
            <person name="Calvo S."/>
            <person name="Camarata J."/>
            <person name="Campo K."/>
            <person name="Chang J."/>
            <person name="Cheshatsang Y."/>
            <person name="Citroen M."/>
            <person name="Collymore A."/>
            <person name="Considine T."/>
            <person name="Cook A."/>
            <person name="Cooke P."/>
            <person name="Corum B."/>
            <person name="Cuomo C."/>
            <person name="David R."/>
            <person name="Dawoe T."/>
            <person name="Degray S."/>
            <person name="Dodge S."/>
            <person name="Dooley K."/>
            <person name="Dorje P."/>
            <person name="Dorjee K."/>
            <person name="Dorris L."/>
            <person name="Duffey N."/>
            <person name="Dupes A."/>
            <person name="Elkins T."/>
            <person name="Engels R."/>
            <person name="Erickson J."/>
            <person name="Farina A."/>
            <person name="Faro S."/>
            <person name="Ferreira P."/>
            <person name="Fischer H."/>
            <person name="Fitzgerald M."/>
            <person name="Foley K."/>
            <person name="Gage D."/>
            <person name="Galagan J."/>
            <person name="Gearin G."/>
            <person name="Gnerre S."/>
            <person name="Gnirke A."/>
            <person name="Goyette A."/>
            <person name="Graham J."/>
            <person name="Grandbois E."/>
            <person name="Gyaltsen K."/>
            <person name="Hafez N."/>
            <person name="Hagopian D."/>
            <person name="Hagos B."/>
            <person name="Hall J."/>
            <person name="Hatcher B."/>
            <person name="Heller A."/>
            <person name="Higgins H."/>
            <person name="Honan T."/>
            <person name="Horn A."/>
            <person name="Houde N."/>
            <person name="Hughes L."/>
            <person name="Hulme W."/>
            <person name="Husby E."/>
            <person name="Iliev I."/>
            <person name="Jaffe D."/>
            <person name="Jones C."/>
            <person name="Kamal M."/>
            <person name="Kamat A."/>
            <person name="Kamvysselis M."/>
            <person name="Karlsson E."/>
            <person name="Kells C."/>
            <person name="Kieu A."/>
            <person name="Kisner P."/>
            <person name="Kodira C."/>
            <person name="Kulbokas E."/>
            <person name="Labutti K."/>
            <person name="Lama D."/>
            <person name="Landers T."/>
            <person name="Leger J."/>
            <person name="Levine S."/>
            <person name="Lewis D."/>
            <person name="Lewis T."/>
            <person name="Lindblad-toh K."/>
            <person name="Liu X."/>
            <person name="Lokyitsang T."/>
            <person name="Lokyitsang Y."/>
            <person name="Lucien O."/>
            <person name="Lui A."/>
            <person name="Ma L.J."/>
            <person name="Mabbitt R."/>
            <person name="Macdonald J."/>
            <person name="Maclean C."/>
            <person name="Major J."/>
            <person name="Manning J."/>
            <person name="Marabella R."/>
            <person name="Maru K."/>
            <person name="Matthews C."/>
            <person name="Mauceli E."/>
            <person name="Mccarthy M."/>
            <person name="Mcdonough S."/>
            <person name="Mcghee T."/>
            <person name="Meldrim J."/>
            <person name="Meneus L."/>
            <person name="Mesirov J."/>
            <person name="Mihalev A."/>
            <person name="Mihova T."/>
            <person name="Mikkelsen T."/>
            <person name="Mlenga V."/>
            <person name="Moru K."/>
            <person name="Mozes J."/>
            <person name="Mulrain L."/>
            <person name="Munson G."/>
            <person name="Naylor J."/>
            <person name="Newes C."/>
            <person name="Nguyen C."/>
            <person name="Nguyen N."/>
            <person name="Nguyen T."/>
            <person name="Nicol R."/>
            <person name="Nielsen C."/>
            <person name="Nizzari M."/>
            <person name="Norbu C."/>
            <person name="Norbu N."/>
            <person name="O'donnell P."/>
            <person name="Okoawo O."/>
            <person name="O'leary S."/>
            <person name="Omotosho B."/>
            <person name="O'neill K."/>
            <person name="Osman S."/>
            <person name="Parker S."/>
            <person name="Perrin D."/>
            <person name="Phunkhang P."/>
            <person name="Piqani B."/>
            <person name="Purcell S."/>
            <person name="Rachupka T."/>
            <person name="Ramasamy U."/>
            <person name="Rameau R."/>
            <person name="Ray V."/>
            <person name="Raymond C."/>
            <person name="Retta R."/>
            <person name="Richardson S."/>
            <person name="Rise C."/>
            <person name="Rodriguez J."/>
            <person name="Rogers J."/>
            <person name="Rogov P."/>
            <person name="Rutman M."/>
            <person name="Schupbach R."/>
            <person name="Seaman C."/>
            <person name="Settipalli S."/>
            <person name="Sharpe T."/>
            <person name="Sheridan J."/>
            <person name="Sherpa N."/>
            <person name="Shi J."/>
            <person name="Smirnov S."/>
            <person name="Smith C."/>
            <person name="Sougnez C."/>
            <person name="Spencer B."/>
            <person name="Stalker J."/>
            <person name="Stange-thomann N."/>
            <person name="Stavropoulos S."/>
            <person name="Stetson K."/>
            <person name="Stone C."/>
            <person name="Stone S."/>
            <person name="Stubbs M."/>
            <person name="Talamas J."/>
            <person name="Tchuinga P."/>
            <person name="Tenzing P."/>
            <person name="Tesfaye S."/>
            <person name="Theodore J."/>
            <person name="Thoulutsang Y."/>
            <person name="Topham K."/>
            <person name="Towey S."/>
            <person name="Tsamla T."/>
            <person name="Tsomo N."/>
            <person name="Vallee D."/>
            <person name="Vassiliev H."/>
            <person name="Venkataraman V."/>
            <person name="Vinson J."/>
            <person name="Vo A."/>
            <person name="Wade C."/>
            <person name="Wang S."/>
            <person name="Wangchuk T."/>
            <person name="Wangdi T."/>
            <person name="Whittaker C."/>
            <person name="Wilkinson J."/>
            <person name="Wu Y."/>
            <person name="Wyman D."/>
            <person name="Yadav S."/>
            <person name="Yang S."/>
            <person name="Yang X."/>
            <person name="Yeager S."/>
            <person name="Yee E."/>
            <person name="Young G."/>
            <person name="Zainoun J."/>
            <person name="Zembeck L."/>
            <person name="Zimmer A."/>
            <person name="Zody M."/>
            <person name="Lander E."/>
        </authorList>
    </citation>
    <scope>NUCLEOTIDE SEQUENCE [LARGE SCALE GENOMIC DNA]</scope>
</reference>
<reference evidence="1" key="3">
    <citation type="submission" date="2025-09" db="UniProtKB">
        <authorList>
            <consortium name="Ensembl"/>
        </authorList>
    </citation>
    <scope>IDENTIFICATION</scope>
</reference>